<comment type="caution">
    <text evidence="1">The sequence shown here is derived from an EMBL/GenBank/DDBJ whole genome shotgun (WGS) entry which is preliminary data.</text>
</comment>
<dbReference type="AlphaFoldDB" id="A0A1J4K7D9"/>
<dbReference type="RefSeq" id="XP_068360251.1">
    <property type="nucleotide sequence ID" value="XM_068492438.1"/>
</dbReference>
<gene>
    <name evidence="1" type="ORF">TRFO_05349</name>
</gene>
<dbReference type="GeneID" id="94827142"/>
<keyword evidence="2" id="KW-1185">Reference proteome</keyword>
<proteinExistence type="predicted"/>
<dbReference type="SUPFAM" id="SSF49785">
    <property type="entry name" value="Galactose-binding domain-like"/>
    <property type="match status" value="1"/>
</dbReference>
<organism evidence="1 2">
    <name type="scientific">Tritrichomonas foetus</name>
    <dbReference type="NCBI Taxonomy" id="1144522"/>
    <lineage>
        <taxon>Eukaryota</taxon>
        <taxon>Metamonada</taxon>
        <taxon>Parabasalia</taxon>
        <taxon>Tritrichomonadida</taxon>
        <taxon>Tritrichomonadidae</taxon>
        <taxon>Tritrichomonas</taxon>
    </lineage>
</organism>
<sequence length="419" mass="48239">MISTSINNFWNAQINETNNFTFIFGSNTVKCGTFSADYISPFVSKMRQADPTIDTFFASKEGKLADIFQSLITNLKLTITEKNIKNVFHLAKYLGNTELLSQINIMVDCKITIENGISILKEQEILNHSKLNDTIKFVASHFCDFDRDSLLSLGIDMLSLILSSPSLRLVNEDQLYVFVSKAIEKNQIFSSLLEYVHFEFLNDENCDDYLMNVSLDNINKVMWQGIVKKFMNPNDIPYSNNNSRFIKQEFIEIPPSYTNDFDGIFNYLNKKCNDNCLFRGLVKVTSSTRGKGSIENIVSKDHTNFWTSANKEDNYIAFNFAPLKVSINAYSLLTFDYGPNDFHMKSWILEGSNNNDKWTKIDLVVNDEYLNGPRKFHTYVVSKESIPFTYIRLKLYGPNHFGSYFMAIKGFELFGKIYQ</sequence>
<name>A0A1J4K7D9_9EUKA</name>
<dbReference type="Gene3D" id="2.60.120.260">
    <property type="entry name" value="Galactose-binding domain-like"/>
    <property type="match status" value="1"/>
</dbReference>
<evidence type="ECO:0008006" key="3">
    <source>
        <dbReference type="Google" id="ProtNLM"/>
    </source>
</evidence>
<protein>
    <recommendedName>
        <fullName evidence="3">F5/8 type C domain-containing protein</fullName>
    </recommendedName>
</protein>
<evidence type="ECO:0000313" key="2">
    <source>
        <dbReference type="Proteomes" id="UP000179807"/>
    </source>
</evidence>
<accession>A0A1J4K7D9</accession>
<dbReference type="EMBL" id="MLAK01000705">
    <property type="protein sequence ID" value="OHT07115.1"/>
    <property type="molecule type" value="Genomic_DNA"/>
</dbReference>
<dbReference type="Proteomes" id="UP000179807">
    <property type="component" value="Unassembled WGS sequence"/>
</dbReference>
<dbReference type="InterPro" id="IPR008979">
    <property type="entry name" value="Galactose-bd-like_sf"/>
</dbReference>
<reference evidence="1" key="1">
    <citation type="submission" date="2016-10" db="EMBL/GenBank/DDBJ databases">
        <authorList>
            <person name="Benchimol M."/>
            <person name="Almeida L.G."/>
            <person name="Vasconcelos A.T."/>
            <person name="Perreira-Neves A."/>
            <person name="Rosa I.A."/>
            <person name="Tasca T."/>
            <person name="Bogo M.R."/>
            <person name="de Souza W."/>
        </authorList>
    </citation>
    <scope>NUCLEOTIDE SEQUENCE [LARGE SCALE GENOMIC DNA]</scope>
    <source>
        <strain evidence="1">K</strain>
    </source>
</reference>
<dbReference type="VEuPathDB" id="TrichDB:TRFO_05349"/>
<evidence type="ECO:0000313" key="1">
    <source>
        <dbReference type="EMBL" id="OHT07115.1"/>
    </source>
</evidence>